<dbReference type="HOGENOM" id="CLU_3087474_0_0_1"/>
<name>A0A0C2YB93_HEBCY</name>
<protein>
    <submittedName>
        <fullName evidence="2">Uncharacterized protein</fullName>
    </submittedName>
</protein>
<dbReference type="Proteomes" id="UP000053424">
    <property type="component" value="Unassembled WGS sequence"/>
</dbReference>
<organism evidence="2 3">
    <name type="scientific">Hebeloma cylindrosporum</name>
    <dbReference type="NCBI Taxonomy" id="76867"/>
    <lineage>
        <taxon>Eukaryota</taxon>
        <taxon>Fungi</taxon>
        <taxon>Dikarya</taxon>
        <taxon>Basidiomycota</taxon>
        <taxon>Agaricomycotina</taxon>
        <taxon>Agaricomycetes</taxon>
        <taxon>Agaricomycetidae</taxon>
        <taxon>Agaricales</taxon>
        <taxon>Agaricineae</taxon>
        <taxon>Hymenogastraceae</taxon>
        <taxon>Hebeloma</taxon>
    </lineage>
</organism>
<evidence type="ECO:0000313" key="2">
    <source>
        <dbReference type="EMBL" id="KIM47083.1"/>
    </source>
</evidence>
<keyword evidence="1" id="KW-0812">Transmembrane</keyword>
<feature type="transmembrane region" description="Helical" evidence="1">
    <location>
        <begin position="20"/>
        <end position="37"/>
    </location>
</feature>
<keyword evidence="3" id="KW-1185">Reference proteome</keyword>
<evidence type="ECO:0000256" key="1">
    <source>
        <dbReference type="SAM" id="Phobius"/>
    </source>
</evidence>
<dbReference type="AlphaFoldDB" id="A0A0C2YB93"/>
<evidence type="ECO:0000313" key="3">
    <source>
        <dbReference type="Proteomes" id="UP000053424"/>
    </source>
</evidence>
<reference evidence="2 3" key="1">
    <citation type="submission" date="2014-04" db="EMBL/GenBank/DDBJ databases">
        <authorList>
            <consortium name="DOE Joint Genome Institute"/>
            <person name="Kuo A."/>
            <person name="Gay G."/>
            <person name="Dore J."/>
            <person name="Kohler A."/>
            <person name="Nagy L.G."/>
            <person name="Floudas D."/>
            <person name="Copeland A."/>
            <person name="Barry K.W."/>
            <person name="Cichocki N."/>
            <person name="Veneault-Fourrey C."/>
            <person name="LaButti K."/>
            <person name="Lindquist E.A."/>
            <person name="Lipzen A."/>
            <person name="Lundell T."/>
            <person name="Morin E."/>
            <person name="Murat C."/>
            <person name="Sun H."/>
            <person name="Tunlid A."/>
            <person name="Henrissat B."/>
            <person name="Grigoriev I.V."/>
            <person name="Hibbett D.S."/>
            <person name="Martin F."/>
            <person name="Nordberg H.P."/>
            <person name="Cantor M.N."/>
            <person name="Hua S.X."/>
        </authorList>
    </citation>
    <scope>NUCLEOTIDE SEQUENCE [LARGE SCALE GENOMIC DNA]</scope>
    <source>
        <strain evidence="3">h7</strain>
    </source>
</reference>
<keyword evidence="1" id="KW-0472">Membrane</keyword>
<reference evidence="3" key="2">
    <citation type="submission" date="2015-01" db="EMBL/GenBank/DDBJ databases">
        <title>Evolutionary Origins and Diversification of the Mycorrhizal Mutualists.</title>
        <authorList>
            <consortium name="DOE Joint Genome Institute"/>
            <consortium name="Mycorrhizal Genomics Consortium"/>
            <person name="Kohler A."/>
            <person name="Kuo A."/>
            <person name="Nagy L.G."/>
            <person name="Floudas D."/>
            <person name="Copeland A."/>
            <person name="Barry K.W."/>
            <person name="Cichocki N."/>
            <person name="Veneault-Fourrey C."/>
            <person name="LaButti K."/>
            <person name="Lindquist E.A."/>
            <person name="Lipzen A."/>
            <person name="Lundell T."/>
            <person name="Morin E."/>
            <person name="Murat C."/>
            <person name="Riley R."/>
            <person name="Ohm R."/>
            <person name="Sun H."/>
            <person name="Tunlid A."/>
            <person name="Henrissat B."/>
            <person name="Grigoriev I.V."/>
            <person name="Hibbett D.S."/>
            <person name="Martin F."/>
        </authorList>
    </citation>
    <scope>NUCLEOTIDE SEQUENCE [LARGE SCALE GENOMIC DNA]</scope>
    <source>
        <strain evidence="3">h7</strain>
    </source>
</reference>
<keyword evidence="1" id="KW-1133">Transmembrane helix</keyword>
<gene>
    <name evidence="2" type="ORF">M413DRAFT_440617</name>
</gene>
<dbReference type="EMBL" id="KN831770">
    <property type="protein sequence ID" value="KIM47083.1"/>
    <property type="molecule type" value="Genomic_DNA"/>
</dbReference>
<proteinExistence type="predicted"/>
<sequence length="52" mass="5560">MSKGNGRDFTPSTTVAVKSGMIGLPVFSSTTGEIVAVQRRRAIRMKSVSFAK</sequence>
<accession>A0A0C2YB93</accession>